<reference evidence="2" key="1">
    <citation type="submission" date="2023-07" db="EMBL/GenBank/DDBJ databases">
        <title>Sorghum-associated microbial communities from plants grown in Nebraska, USA.</title>
        <authorList>
            <person name="Schachtman D."/>
        </authorList>
    </citation>
    <scope>NUCLEOTIDE SEQUENCE</scope>
    <source>
        <strain evidence="2">3432</strain>
    </source>
</reference>
<dbReference type="RefSeq" id="WP_310362537.1">
    <property type="nucleotide sequence ID" value="NZ_JAVDVC010000006.1"/>
</dbReference>
<keyword evidence="1" id="KW-0175">Coiled coil</keyword>
<dbReference type="EMBL" id="JAVDVC010000006">
    <property type="protein sequence ID" value="MDR6959392.1"/>
    <property type="molecule type" value="Genomic_DNA"/>
</dbReference>
<gene>
    <name evidence="2" type="ORF">J2W43_003389</name>
</gene>
<feature type="coiled-coil region" evidence="1">
    <location>
        <begin position="861"/>
        <end position="888"/>
    </location>
</feature>
<comment type="caution">
    <text evidence="2">The sequence shown here is derived from an EMBL/GenBank/DDBJ whole genome shotgun (WGS) entry which is preliminary data.</text>
</comment>
<protein>
    <submittedName>
        <fullName evidence="2">Phage shock protein A</fullName>
    </submittedName>
</protein>
<dbReference type="Proteomes" id="UP001252613">
    <property type="component" value="Unassembled WGS sequence"/>
</dbReference>
<evidence type="ECO:0000313" key="3">
    <source>
        <dbReference type="Proteomes" id="UP001252613"/>
    </source>
</evidence>
<evidence type="ECO:0000313" key="2">
    <source>
        <dbReference type="EMBL" id="MDR6959392.1"/>
    </source>
</evidence>
<accession>A0AAW8MB76</accession>
<evidence type="ECO:0000256" key="1">
    <source>
        <dbReference type="SAM" id="Coils"/>
    </source>
</evidence>
<feature type="coiled-coil region" evidence="1">
    <location>
        <begin position="454"/>
        <end position="578"/>
    </location>
</feature>
<name>A0AAW8MB76_9PSED</name>
<proteinExistence type="predicted"/>
<sequence>MQKITRMHVCRYGTATAWYDQTLLDFTAPDTHEAVNAIVNLENTGGKTSLLSYVFSIFEPRRDLFIQHMQNPNHQFNDYFAKDGKPSFIIIEWSMPSRLPGGKDYKLVIAQAVATRDVIERGNDVDRVFFAFESQHGITFEDIPAPGINTLGMPGVSTMGELNQWLTQMYRKCPEDFYHTRNQHDWITHLATTRLLDLDLLVMQRQFNGQEGGLESGFLTFKDEEDLVRKLMALTMDPERAQTVRNTVVNVADKYQNKPRLEARLVQLARILSSMKPLGESSKAFELALETRIGLLRRASGLAAAMELARLSEEKQVTNFGDLIDTLNSRILENQELLAHQRAFTFSMHALQHTRSVNRTAAAFEAAKVGRDAAQLRLRHLKGAISYKKITSAHEQVLIEEQSLAEEVEGLRPIKEALERQGALLRGAIDILLKQNDDKHIAQKNFELEAAEAVAQAKAQIKTLSLSIRTLQQEEAKVEADIDNAEIQRTSLLDDGVLDAFDDDAAVAIERITVAIAQAESRLDTLRTERADYLQHVDRLRDQATQHGSRAQAEAHIQENLSREVGDARTLQENLQQNRLLCSVVEAELCDPDSLTLLGTVNEFIQSMDREVLERDIRLANLERARQSIEESELTGQSDDVDQVVRLLRSAGIHSARATNSYIAKVVPDAEEARRLVASDPARFLGVCVASEEWETSCKIVAGADLPLNTPVTVALATLDATVVAFDRVVIPAEDDSAYNLEAAAAALLDFEQRIAEISGTRDAHIQRRNDARDAANKLKDYQGRFGAVRIAELEQKIHTHYEEEQAFASLQAGCLEEASEVLERAKGLEKEIDPIPSEIANQTSKIQRLERYSHQYEQPFAQWKQQLATVQASREKAETESEGLERLIDSKADIITHSKQLQFDLVGRAQQLLNRKDLTEIFDPSLDYRTALESGFDLQTLIKTYDSDKVVFDTEESQRLGVRRVTLEQLRKTEATFREEYRSEFSDLREEAVVNLLSLDLANECTAQITQVGLYEQVFLSSSNAHAVASSDKKAFFAKVDPPQPSDDVLSLSDDELAEHIVVVQGNTDQLEKNLVSDQSEVEKASQRRAQGKKNVEVLNKHKKMLISAVPHEAAAPEFIELEGDGEAQVMEVLDRYKQQSVGLEEARKLAQSHFDGLTDVVKSKAVQDVDPGLAHELSSNSFETTCSDFERLMMLIVERTDASQSELDGMLPDFENCVGEVHQLVEEGMSVLKKACEVMVPKGAPYVGGKVIMKMRHPITGVSTEAGKASIRHYLNTLIETKVIPEHGADLVAAGMINLSPQRAFGLQLLQMEQNADHQYQDAGRLKKSGGQGVVIAMFMYLMMSQLRRTHQAVTKRGGGCPLILDNPFAKVQTRALIDVQIMLAEAIGVQLIFFTAMKDVNILAGFQRVIRLRKEGVKSGRSHIQMATATFNTAVQRAGTN</sequence>
<organism evidence="2 3">
    <name type="scientific">Pseudomonas brassicacearum</name>
    <dbReference type="NCBI Taxonomy" id="930166"/>
    <lineage>
        <taxon>Bacteria</taxon>
        <taxon>Pseudomonadati</taxon>
        <taxon>Pseudomonadota</taxon>
        <taxon>Gammaproteobacteria</taxon>
        <taxon>Pseudomonadales</taxon>
        <taxon>Pseudomonadaceae</taxon>
        <taxon>Pseudomonas</taxon>
    </lineage>
</organism>